<reference evidence="1 2" key="1">
    <citation type="submission" date="2015-10" db="EMBL/GenBank/DDBJ databases">
        <authorList>
            <person name="Gilbert D.G."/>
        </authorList>
    </citation>
    <scope>NUCLEOTIDE SEQUENCE [LARGE SCALE GENOMIC DNA]</scope>
    <source>
        <strain evidence="1">FVVF132</strain>
    </source>
</reference>
<dbReference type="EMBL" id="LMAW01000381">
    <property type="protein sequence ID" value="KQL59257.1"/>
    <property type="molecule type" value="Genomic_DNA"/>
</dbReference>
<keyword evidence="2" id="KW-1185">Reference proteome</keyword>
<organism evidence="1 2">
    <name type="scientific">Amazona aestiva</name>
    <name type="common">Blue-fronted Amazon parrot</name>
    <dbReference type="NCBI Taxonomy" id="12930"/>
    <lineage>
        <taxon>Eukaryota</taxon>
        <taxon>Metazoa</taxon>
        <taxon>Chordata</taxon>
        <taxon>Craniata</taxon>
        <taxon>Vertebrata</taxon>
        <taxon>Euteleostomi</taxon>
        <taxon>Archelosauria</taxon>
        <taxon>Archosauria</taxon>
        <taxon>Dinosauria</taxon>
        <taxon>Saurischia</taxon>
        <taxon>Theropoda</taxon>
        <taxon>Coelurosauria</taxon>
        <taxon>Aves</taxon>
        <taxon>Neognathae</taxon>
        <taxon>Neoaves</taxon>
        <taxon>Telluraves</taxon>
        <taxon>Australaves</taxon>
        <taxon>Psittaciformes</taxon>
        <taxon>Psittacidae</taxon>
        <taxon>Amazona</taxon>
    </lineage>
</organism>
<evidence type="ECO:0000313" key="2">
    <source>
        <dbReference type="Proteomes" id="UP000051836"/>
    </source>
</evidence>
<accession>A0A0Q3TZI2</accession>
<gene>
    <name evidence="1" type="ORF">AAES_23943</name>
</gene>
<proteinExistence type="predicted"/>
<dbReference type="Proteomes" id="UP000051836">
    <property type="component" value="Unassembled WGS sequence"/>
</dbReference>
<protein>
    <submittedName>
        <fullName evidence="1">Uncharacterized protein</fullName>
    </submittedName>
</protein>
<sequence>MAQRSSLGTAVKQRIQQLRKQVLLDSLPKCKSRKGKLGQQSSAGDGLIKADLNQLHSVRVFALIFTLQ</sequence>
<name>A0A0Q3TZI2_AMAAE</name>
<evidence type="ECO:0000313" key="1">
    <source>
        <dbReference type="EMBL" id="KQL59257.1"/>
    </source>
</evidence>
<dbReference type="AlphaFoldDB" id="A0A0Q3TZI2"/>
<comment type="caution">
    <text evidence="1">The sequence shown here is derived from an EMBL/GenBank/DDBJ whole genome shotgun (WGS) entry which is preliminary data.</text>
</comment>